<proteinExistence type="predicted"/>
<dbReference type="Proteomes" id="UP000252355">
    <property type="component" value="Unassembled WGS sequence"/>
</dbReference>
<gene>
    <name evidence="1" type="ORF">OZSIB_1253</name>
</gene>
<name>A0A367ZKU5_9BACT</name>
<evidence type="ECO:0000313" key="1">
    <source>
        <dbReference type="EMBL" id="RCK78726.1"/>
    </source>
</evidence>
<organism evidence="1 2">
    <name type="scientific">Candidatus Ozemobacter sibiricus</name>
    <dbReference type="NCBI Taxonomy" id="2268124"/>
    <lineage>
        <taxon>Bacteria</taxon>
        <taxon>Candidatus Ozemobacteria</taxon>
        <taxon>Candidatus Ozemobacterales</taxon>
        <taxon>Candidatus Ozemobacteraceae</taxon>
        <taxon>Candidatus Ozemobacter</taxon>
    </lineage>
</organism>
<accession>A0A367ZKU5</accession>
<reference evidence="1 2" key="1">
    <citation type="submission" date="2018-05" db="EMBL/GenBank/DDBJ databases">
        <title>A metagenomic window into the 2 km-deep terrestrial subsurface aquifer revealed taxonomically and functionally diverse microbial community comprising novel uncultured bacterial lineages.</title>
        <authorList>
            <person name="Kadnikov V.V."/>
            <person name="Mardanov A.V."/>
            <person name="Beletsky A.V."/>
            <person name="Banks D."/>
            <person name="Pimenov N.V."/>
            <person name="Frank Y.A."/>
            <person name="Karnachuk O.V."/>
            <person name="Ravin N.V."/>
        </authorList>
    </citation>
    <scope>NUCLEOTIDE SEQUENCE [LARGE SCALE GENOMIC DNA]</scope>
    <source>
        <strain evidence="1">BY5</strain>
    </source>
</reference>
<dbReference type="AlphaFoldDB" id="A0A367ZKU5"/>
<evidence type="ECO:0000313" key="2">
    <source>
        <dbReference type="Proteomes" id="UP000252355"/>
    </source>
</evidence>
<sequence>MTVQSLIQAMTSNAPNSYWPRANTMDDPSAEGMRHGVFPLGKHENCQNKGAMKGMFPLSIQND</sequence>
<protein>
    <submittedName>
        <fullName evidence="1">Uncharacterized protein</fullName>
    </submittedName>
</protein>
<dbReference type="EMBL" id="QOQW01000020">
    <property type="protein sequence ID" value="RCK78726.1"/>
    <property type="molecule type" value="Genomic_DNA"/>
</dbReference>
<comment type="caution">
    <text evidence="1">The sequence shown here is derived from an EMBL/GenBank/DDBJ whole genome shotgun (WGS) entry which is preliminary data.</text>
</comment>